<reference evidence="1 2" key="1">
    <citation type="journal article" date="2017" name="G3 (Bethesda)">
        <title>First Draft Genome Sequence of the Pathogenic Fungus Lomentospora prolificans (Formerly Scedosporium prolificans).</title>
        <authorList>
            <person name="Luo R."/>
            <person name="Zimin A."/>
            <person name="Workman R."/>
            <person name="Fan Y."/>
            <person name="Pertea G."/>
            <person name="Grossman N."/>
            <person name="Wear M.P."/>
            <person name="Jia B."/>
            <person name="Miller H."/>
            <person name="Casadevall A."/>
            <person name="Timp W."/>
            <person name="Zhang S.X."/>
            <person name="Salzberg S.L."/>
        </authorList>
    </citation>
    <scope>NUCLEOTIDE SEQUENCE [LARGE SCALE GENOMIC DNA]</scope>
    <source>
        <strain evidence="1 2">JHH-5317</strain>
    </source>
</reference>
<dbReference type="OrthoDB" id="16820at2759"/>
<dbReference type="EMBL" id="NLAX01000003">
    <property type="protein sequence ID" value="PKS12459.1"/>
    <property type="molecule type" value="Genomic_DNA"/>
</dbReference>
<sequence length="82" mass="8854">MVHLNVPRKKDIPGPDKRATTFSHIGIIVPDTAATVARREDPEDFAAIQEGMGLLNTLNIFAADPDGNLLEIQPEDNGGLFS</sequence>
<dbReference type="SUPFAM" id="SSF54593">
    <property type="entry name" value="Glyoxalase/Bleomycin resistance protein/Dihydroxybiphenyl dioxygenase"/>
    <property type="match status" value="1"/>
</dbReference>
<evidence type="ECO:0008006" key="3">
    <source>
        <dbReference type="Google" id="ProtNLM"/>
    </source>
</evidence>
<evidence type="ECO:0000313" key="1">
    <source>
        <dbReference type="EMBL" id="PKS12459.1"/>
    </source>
</evidence>
<comment type="caution">
    <text evidence="1">The sequence shown here is derived from an EMBL/GenBank/DDBJ whole genome shotgun (WGS) entry which is preliminary data.</text>
</comment>
<dbReference type="CDD" id="cd06587">
    <property type="entry name" value="VOC"/>
    <property type="match status" value="1"/>
</dbReference>
<accession>A0A2N3NJ21</accession>
<protein>
    <recommendedName>
        <fullName evidence="3">VOC domain-containing protein</fullName>
    </recommendedName>
</protein>
<dbReference type="Gene3D" id="3.10.180.10">
    <property type="entry name" value="2,3-Dihydroxybiphenyl 1,2-Dioxygenase, domain 1"/>
    <property type="match status" value="1"/>
</dbReference>
<dbReference type="AlphaFoldDB" id="A0A2N3NJ21"/>
<gene>
    <name evidence="1" type="ORF">jhhlp_000665</name>
</gene>
<dbReference type="InParanoid" id="A0A2N3NJ21"/>
<proteinExistence type="predicted"/>
<dbReference type="InterPro" id="IPR029068">
    <property type="entry name" value="Glyas_Bleomycin-R_OHBP_Dase"/>
</dbReference>
<name>A0A2N3NJ21_9PEZI</name>
<organism evidence="1 2">
    <name type="scientific">Lomentospora prolificans</name>
    <dbReference type="NCBI Taxonomy" id="41688"/>
    <lineage>
        <taxon>Eukaryota</taxon>
        <taxon>Fungi</taxon>
        <taxon>Dikarya</taxon>
        <taxon>Ascomycota</taxon>
        <taxon>Pezizomycotina</taxon>
        <taxon>Sordariomycetes</taxon>
        <taxon>Hypocreomycetidae</taxon>
        <taxon>Microascales</taxon>
        <taxon>Microascaceae</taxon>
        <taxon>Lomentospora</taxon>
    </lineage>
</organism>
<evidence type="ECO:0000313" key="2">
    <source>
        <dbReference type="Proteomes" id="UP000233524"/>
    </source>
</evidence>
<dbReference type="STRING" id="41688.A0A2N3NJ21"/>
<dbReference type="VEuPathDB" id="FungiDB:jhhlp_000665"/>
<keyword evidence="2" id="KW-1185">Reference proteome</keyword>
<dbReference type="Proteomes" id="UP000233524">
    <property type="component" value="Unassembled WGS sequence"/>
</dbReference>